<keyword evidence="3" id="KW-1185">Reference proteome</keyword>
<dbReference type="KEGG" id="aup:AsAng_0050550"/>
<feature type="transmembrane region" description="Helical" evidence="1">
    <location>
        <begin position="215"/>
        <end position="238"/>
    </location>
</feature>
<organism evidence="2 3">
    <name type="scientific">Aureispira anguillae</name>
    <dbReference type="NCBI Taxonomy" id="2864201"/>
    <lineage>
        <taxon>Bacteria</taxon>
        <taxon>Pseudomonadati</taxon>
        <taxon>Bacteroidota</taxon>
        <taxon>Saprospiria</taxon>
        <taxon>Saprospirales</taxon>
        <taxon>Saprospiraceae</taxon>
        <taxon>Aureispira</taxon>
    </lineage>
</organism>
<keyword evidence="1" id="KW-0812">Transmembrane</keyword>
<dbReference type="EMBL" id="AP026867">
    <property type="protein sequence ID" value="BDS14276.1"/>
    <property type="molecule type" value="Genomic_DNA"/>
</dbReference>
<keyword evidence="1" id="KW-0472">Membrane</keyword>
<gene>
    <name evidence="2" type="ORF">AsAng_0050550</name>
</gene>
<dbReference type="RefSeq" id="WP_264789499.1">
    <property type="nucleotide sequence ID" value="NZ_AP026867.1"/>
</dbReference>
<evidence type="ECO:0008006" key="4">
    <source>
        <dbReference type="Google" id="ProtNLM"/>
    </source>
</evidence>
<reference evidence="2" key="1">
    <citation type="submission" date="2022-09" db="EMBL/GenBank/DDBJ databases">
        <title>Aureispira anguillicida sp. nov., isolated from Leptocephalus of Japanese eel Anguilla japonica.</title>
        <authorList>
            <person name="Yuasa K."/>
            <person name="Mekata T."/>
            <person name="Ikunari K."/>
        </authorList>
    </citation>
    <scope>NUCLEOTIDE SEQUENCE</scope>
    <source>
        <strain evidence="2">EL160426</strain>
    </source>
</reference>
<keyword evidence="1" id="KW-1133">Transmembrane helix</keyword>
<dbReference type="Proteomes" id="UP001060919">
    <property type="component" value="Chromosome"/>
</dbReference>
<proteinExistence type="predicted"/>
<dbReference type="AlphaFoldDB" id="A0A916DWR5"/>
<feature type="transmembrane region" description="Helical" evidence="1">
    <location>
        <begin position="349"/>
        <end position="370"/>
    </location>
</feature>
<evidence type="ECO:0000313" key="2">
    <source>
        <dbReference type="EMBL" id="BDS14276.1"/>
    </source>
</evidence>
<feature type="transmembrane region" description="Helical" evidence="1">
    <location>
        <begin position="268"/>
        <end position="287"/>
    </location>
</feature>
<feature type="transmembrane region" description="Helical" evidence="1">
    <location>
        <begin position="182"/>
        <end position="203"/>
    </location>
</feature>
<evidence type="ECO:0000313" key="3">
    <source>
        <dbReference type="Proteomes" id="UP001060919"/>
    </source>
</evidence>
<evidence type="ECO:0000256" key="1">
    <source>
        <dbReference type="SAM" id="Phobius"/>
    </source>
</evidence>
<protein>
    <recommendedName>
        <fullName evidence="4">ABC transporter permease</fullName>
    </recommendedName>
</protein>
<feature type="transmembrane region" description="Helical" evidence="1">
    <location>
        <begin position="299"/>
        <end position="329"/>
    </location>
</feature>
<sequence length="382" mass="42835">MFRSIRSIWINWQTLLRLVAAFAIPYLLFSSLMTVAAVHINEALEGGNSRPRLGLMGKEHLPLNLLKEFQQKTNIVALGEEGDLLLMLEADSIDLGLVIPSDFYQDSSYNGTINAYYNSMQNRVAVEDALDILESYEKNIVAQTIENMGMDARLVHPIKVKKSNTFNALVMLGKIMEQVKGALSNVLNLLFVLLILWMVRNLVLRASTIAPPKFGLNLILIFIGTLLAMLLVFVGFQLGMNSEQEGMVRGILLSIQQLLVWDKLGSSFLLWCPTWLFIIGLLGWVVSSSKTTVDAYVRTFWVAVLLHIIAFWGQVPIAEMTALTTYIPVFNVFSIGQLAMKGTLDSTTWYLAFGATLVSAILVNGLWFRYYKKNLLAKKNNE</sequence>
<name>A0A916DWR5_9BACT</name>
<accession>A0A916DWR5</accession>